<dbReference type="Proteomes" id="UP000215335">
    <property type="component" value="Unassembled WGS sequence"/>
</dbReference>
<comment type="caution">
    <text evidence="2">The sequence shown here is derived from an EMBL/GenBank/DDBJ whole genome shotgun (WGS) entry which is preliminary data.</text>
</comment>
<sequence>MPTGIIRIHFLSIFELFCRGCVYILFSILLSSI</sequence>
<evidence type="ECO:0000313" key="2">
    <source>
        <dbReference type="EMBL" id="OXU20032.1"/>
    </source>
</evidence>
<reference evidence="2 3" key="1">
    <citation type="journal article" date="2017" name="Curr. Biol.">
        <title>The Evolution of Venom by Co-option of Single-Copy Genes.</title>
        <authorList>
            <person name="Martinson E.O."/>
            <person name="Mrinalini"/>
            <person name="Kelkar Y.D."/>
            <person name="Chang C.H."/>
            <person name="Werren J.H."/>
        </authorList>
    </citation>
    <scope>NUCLEOTIDE SEQUENCE [LARGE SCALE GENOMIC DNA]</scope>
    <source>
        <strain evidence="2 3">Alberta</strain>
        <tissue evidence="2">Whole body</tissue>
    </source>
</reference>
<name>A0A232ENX8_9HYME</name>
<evidence type="ECO:0000256" key="1">
    <source>
        <dbReference type="SAM" id="Phobius"/>
    </source>
</evidence>
<keyword evidence="3" id="KW-1185">Reference proteome</keyword>
<evidence type="ECO:0000313" key="3">
    <source>
        <dbReference type="Proteomes" id="UP000215335"/>
    </source>
</evidence>
<feature type="transmembrane region" description="Helical" evidence="1">
    <location>
        <begin position="6"/>
        <end position="30"/>
    </location>
</feature>
<keyword evidence="1" id="KW-0472">Membrane</keyword>
<keyword evidence="1" id="KW-1133">Transmembrane helix</keyword>
<dbReference type="AlphaFoldDB" id="A0A232ENX8"/>
<organism evidence="2 3">
    <name type="scientific">Trichomalopsis sarcophagae</name>
    <dbReference type="NCBI Taxonomy" id="543379"/>
    <lineage>
        <taxon>Eukaryota</taxon>
        <taxon>Metazoa</taxon>
        <taxon>Ecdysozoa</taxon>
        <taxon>Arthropoda</taxon>
        <taxon>Hexapoda</taxon>
        <taxon>Insecta</taxon>
        <taxon>Pterygota</taxon>
        <taxon>Neoptera</taxon>
        <taxon>Endopterygota</taxon>
        <taxon>Hymenoptera</taxon>
        <taxon>Apocrita</taxon>
        <taxon>Proctotrupomorpha</taxon>
        <taxon>Chalcidoidea</taxon>
        <taxon>Pteromalidae</taxon>
        <taxon>Pteromalinae</taxon>
        <taxon>Trichomalopsis</taxon>
    </lineage>
</organism>
<accession>A0A232ENX8</accession>
<proteinExistence type="predicted"/>
<keyword evidence="1" id="KW-0812">Transmembrane</keyword>
<gene>
    <name evidence="2" type="ORF">TSAR_005526</name>
</gene>
<protein>
    <submittedName>
        <fullName evidence="2">Uncharacterized protein</fullName>
    </submittedName>
</protein>
<dbReference type="EMBL" id="NNAY01003067">
    <property type="protein sequence ID" value="OXU20032.1"/>
    <property type="molecule type" value="Genomic_DNA"/>
</dbReference>